<dbReference type="EMBL" id="JAERQM010000004">
    <property type="protein sequence ID" value="MBU8545132.1"/>
    <property type="molecule type" value="Genomic_DNA"/>
</dbReference>
<evidence type="ECO:0000256" key="2">
    <source>
        <dbReference type="SAM" id="SignalP"/>
    </source>
</evidence>
<gene>
    <name evidence="3" type="ORF">JJQ90_15535</name>
</gene>
<keyword evidence="4" id="KW-1185">Reference proteome</keyword>
<protein>
    <submittedName>
        <fullName evidence="3">Tripartite tricarboxylate transporter substrate binding protein</fullName>
    </submittedName>
</protein>
<dbReference type="PROSITE" id="PS51318">
    <property type="entry name" value="TAT"/>
    <property type="match status" value="1"/>
</dbReference>
<organism evidence="3 4">
    <name type="scientific">Falsiroseomonas oleicola</name>
    <dbReference type="NCBI Taxonomy" id="2801474"/>
    <lineage>
        <taxon>Bacteria</taxon>
        <taxon>Pseudomonadati</taxon>
        <taxon>Pseudomonadota</taxon>
        <taxon>Alphaproteobacteria</taxon>
        <taxon>Acetobacterales</taxon>
        <taxon>Roseomonadaceae</taxon>
        <taxon>Falsiroseomonas</taxon>
    </lineage>
</organism>
<dbReference type="PANTHER" id="PTHR42928:SF5">
    <property type="entry name" value="BLR1237 PROTEIN"/>
    <property type="match status" value="1"/>
</dbReference>
<feature type="chain" id="PRO_5047291264" evidence="2">
    <location>
        <begin position="26"/>
        <end position="325"/>
    </location>
</feature>
<proteinExistence type="inferred from homology"/>
<sequence>MNRRHLLGAAAAALAAPSLISPARAQGNWPSQPIRLVVPFAAGGPTDIPARLFAERIGANMSQRIVVENRTGAGVLVGTEAVAKANDGHTFLYTTVAHAVLRALFQRLPFDPEADFVPVALVGVIPMLVTVGRNSPIRDMAGLQAALKADPGGMTYASSGNGGALHLATELMLRSMDARALHVPYRGTAAAMPDVLNGTIPLIVDVATSALSYAQSGETRALAVMDRTRLPQLPNVPTTAEAGFPGLEAYTWHMVMAPKGTPANVVQTVNRAFMQVAAEAAVQQRLSDLAMRLVTDSTPDTAAAWLREETQKWSAVVREANITIN</sequence>
<evidence type="ECO:0000256" key="1">
    <source>
        <dbReference type="ARBA" id="ARBA00006987"/>
    </source>
</evidence>
<dbReference type="RefSeq" id="WP_216876928.1">
    <property type="nucleotide sequence ID" value="NZ_JAERQM010000004.1"/>
</dbReference>
<evidence type="ECO:0000313" key="4">
    <source>
        <dbReference type="Proteomes" id="UP000689967"/>
    </source>
</evidence>
<dbReference type="InterPro" id="IPR005064">
    <property type="entry name" value="BUG"/>
</dbReference>
<evidence type="ECO:0000313" key="3">
    <source>
        <dbReference type="EMBL" id="MBU8545132.1"/>
    </source>
</evidence>
<comment type="caution">
    <text evidence="3">The sequence shown here is derived from an EMBL/GenBank/DDBJ whole genome shotgun (WGS) entry which is preliminary data.</text>
</comment>
<name>A0ABS6H8U4_9PROT</name>
<accession>A0ABS6H8U4</accession>
<reference evidence="3 4" key="1">
    <citation type="submission" date="2021-01" db="EMBL/GenBank/DDBJ databases">
        <title>Roseomonas sp. nov, a bacterium isolated from an oil production mixture in Yumen Oilfield.</title>
        <authorList>
            <person name="Wu D."/>
        </authorList>
    </citation>
    <scope>NUCLEOTIDE SEQUENCE [LARGE SCALE GENOMIC DNA]</scope>
    <source>
        <strain evidence="3 4">ROY-5-3</strain>
    </source>
</reference>
<dbReference type="InterPro" id="IPR006311">
    <property type="entry name" value="TAT_signal"/>
</dbReference>
<keyword evidence="2" id="KW-0732">Signal</keyword>
<dbReference type="Pfam" id="PF03401">
    <property type="entry name" value="TctC"/>
    <property type="match status" value="1"/>
</dbReference>
<dbReference type="PANTHER" id="PTHR42928">
    <property type="entry name" value="TRICARBOXYLATE-BINDING PROTEIN"/>
    <property type="match status" value="1"/>
</dbReference>
<comment type="similarity">
    <text evidence="1">Belongs to the UPF0065 (bug) family.</text>
</comment>
<feature type="signal peptide" evidence="2">
    <location>
        <begin position="1"/>
        <end position="25"/>
    </location>
</feature>
<dbReference type="Proteomes" id="UP000689967">
    <property type="component" value="Unassembled WGS sequence"/>
</dbReference>
<dbReference type="PIRSF" id="PIRSF017082">
    <property type="entry name" value="YflP"/>
    <property type="match status" value="1"/>
</dbReference>